<keyword evidence="2" id="KW-0813">Transport</keyword>
<evidence type="ECO:0000256" key="6">
    <source>
        <dbReference type="ARBA" id="ARBA00022989"/>
    </source>
</evidence>
<dbReference type="PRINTS" id="PR01459">
    <property type="entry name" value="KCNQCHANNEL"/>
</dbReference>
<keyword evidence="9" id="KW-0407">Ion channel</keyword>
<dbReference type="Gene3D" id="1.20.120.350">
    <property type="entry name" value="Voltage-gated potassium channels. Chain C"/>
    <property type="match status" value="1"/>
</dbReference>
<dbReference type="AlphaFoldDB" id="A0A816WMP9"/>
<sequence>MSTRRRSVISHGFNRPQSRASIISLYSAAYDDDKRRKLSRVFSAIFVHKKIDIYHVLERQEGTRTLAYHLFVFALTLVSLVFGSILTIDEWRPTLDAPLYYGELGLFVFFACELLLRIWSAGGVLKYRTWVGRLIFISRPSIILDILTLFGFTISLATGLKTREFPSLTLKFLPPLQMIRFLRVDRQLSSWKILKGIIVTHRQELTVTLVIAFMFLITGSYLLYVAETPMDPTLNKGNFKSIADTMWFSIITMTTIGFGDLFPTTYIAKMITTTICFLGVAFWCLPAVIIGSGLAIQVQEKKRDEALSRLVPAAATVIRNWWRLRCVHHRDRFVSTWKIYSIIPRRTHVHPSLKPNLEKAASIVESTEQTPTAVDSSRFHFINLPTPTTQSNHMRRKSITSIEDLPKRYVTAIKIIRTLKYSVACKKFQEAKRPIDIKDVVKENTQTNNRLSTMLVDIQRRLDLVLGTTKPASYLSDVEKRQLSLSARIEKVEEIAKRFETKLNQLEQLASSLIKNG</sequence>
<keyword evidence="3" id="KW-1003">Cell membrane</keyword>
<proteinExistence type="predicted"/>
<evidence type="ECO:0000256" key="8">
    <source>
        <dbReference type="ARBA" id="ARBA00023136"/>
    </source>
</evidence>
<dbReference type="GO" id="GO:0005249">
    <property type="term" value="F:voltage-gated potassium channel activity"/>
    <property type="evidence" value="ECO:0007669"/>
    <property type="project" value="InterPro"/>
</dbReference>
<dbReference type="Pfam" id="PF03520">
    <property type="entry name" value="KCNQ_channel"/>
    <property type="match status" value="1"/>
</dbReference>
<protein>
    <submittedName>
        <fullName evidence="15">Uncharacterized protein</fullName>
    </submittedName>
</protein>
<dbReference type="InterPro" id="IPR005821">
    <property type="entry name" value="Ion_trans_dom"/>
</dbReference>
<feature type="domain" description="Potassium channel voltage dependent KCNQ C-terminal" evidence="14">
    <location>
        <begin position="401"/>
        <end position="506"/>
    </location>
</feature>
<feature type="transmembrane region" description="Helical" evidence="12">
    <location>
        <begin position="246"/>
        <end position="268"/>
    </location>
</feature>
<evidence type="ECO:0000259" key="14">
    <source>
        <dbReference type="Pfam" id="PF03520"/>
    </source>
</evidence>
<feature type="domain" description="Ion transport" evidence="13">
    <location>
        <begin position="68"/>
        <end position="294"/>
    </location>
</feature>
<evidence type="ECO:0000256" key="1">
    <source>
        <dbReference type="ARBA" id="ARBA00004651"/>
    </source>
</evidence>
<feature type="coiled-coil region" evidence="11">
    <location>
        <begin position="489"/>
        <end position="516"/>
    </location>
</feature>
<keyword evidence="11" id="KW-0175">Coiled coil</keyword>
<evidence type="ECO:0000313" key="15">
    <source>
        <dbReference type="EMBL" id="CAF2129986.1"/>
    </source>
</evidence>
<comment type="caution">
    <text evidence="15">The sequence shown here is derived from an EMBL/GenBank/DDBJ whole genome shotgun (WGS) entry which is preliminary data.</text>
</comment>
<keyword evidence="8 12" id="KW-0472">Membrane</keyword>
<keyword evidence="6 12" id="KW-1133">Transmembrane helix</keyword>
<keyword evidence="4 12" id="KW-0812">Transmembrane</keyword>
<dbReference type="EMBL" id="CAJNRE010014693">
    <property type="protein sequence ID" value="CAF2129986.1"/>
    <property type="molecule type" value="Genomic_DNA"/>
</dbReference>
<feature type="transmembrane region" description="Helical" evidence="12">
    <location>
        <begin position="100"/>
        <end position="120"/>
    </location>
</feature>
<dbReference type="Gene3D" id="1.10.287.70">
    <property type="match status" value="1"/>
</dbReference>
<comment type="subcellular location">
    <subcellularLocation>
        <location evidence="1">Cell membrane</location>
        <topology evidence="1">Multi-pass membrane protein</topology>
    </subcellularLocation>
</comment>
<dbReference type="PRINTS" id="PR00169">
    <property type="entry name" value="KCHANNEL"/>
</dbReference>
<dbReference type="PANTHER" id="PTHR47735">
    <property type="entry name" value="POTASSIUM VOLTAGE-GATED CHANNEL SUBFAMILY KQT MEMBER 4"/>
    <property type="match status" value="1"/>
</dbReference>
<dbReference type="Proteomes" id="UP000663824">
    <property type="component" value="Unassembled WGS sequence"/>
</dbReference>
<feature type="transmembrane region" description="Helical" evidence="12">
    <location>
        <begin position="66"/>
        <end position="88"/>
    </location>
</feature>
<keyword evidence="7" id="KW-0406">Ion transport</keyword>
<evidence type="ECO:0000256" key="4">
    <source>
        <dbReference type="ARBA" id="ARBA00022692"/>
    </source>
</evidence>
<evidence type="ECO:0000256" key="7">
    <source>
        <dbReference type="ARBA" id="ARBA00023065"/>
    </source>
</evidence>
<reference evidence="15" key="1">
    <citation type="submission" date="2021-02" db="EMBL/GenBank/DDBJ databases">
        <authorList>
            <person name="Nowell W R."/>
        </authorList>
    </citation>
    <scope>NUCLEOTIDE SEQUENCE</scope>
</reference>
<evidence type="ECO:0000256" key="3">
    <source>
        <dbReference type="ARBA" id="ARBA00022475"/>
    </source>
</evidence>
<feature type="transmembrane region" description="Helical" evidence="12">
    <location>
        <begin position="205"/>
        <end position="226"/>
    </location>
</feature>
<gene>
    <name evidence="15" type="ORF">MBJ925_LOCUS27404</name>
</gene>
<evidence type="ECO:0000256" key="12">
    <source>
        <dbReference type="SAM" id="Phobius"/>
    </source>
</evidence>
<dbReference type="InterPro" id="IPR027359">
    <property type="entry name" value="Volt_channel_dom_sf"/>
</dbReference>
<evidence type="ECO:0000313" key="16">
    <source>
        <dbReference type="Proteomes" id="UP000663824"/>
    </source>
</evidence>
<name>A0A816WMP9_9BILA</name>
<dbReference type="GO" id="GO:0008076">
    <property type="term" value="C:voltage-gated potassium channel complex"/>
    <property type="evidence" value="ECO:0007669"/>
    <property type="project" value="TreeGrafter"/>
</dbReference>
<evidence type="ECO:0000256" key="11">
    <source>
        <dbReference type="SAM" id="Coils"/>
    </source>
</evidence>
<evidence type="ECO:0000256" key="9">
    <source>
        <dbReference type="ARBA" id="ARBA00023303"/>
    </source>
</evidence>
<organism evidence="15 16">
    <name type="scientific">Rotaria magnacalcarata</name>
    <dbReference type="NCBI Taxonomy" id="392030"/>
    <lineage>
        <taxon>Eukaryota</taxon>
        <taxon>Metazoa</taxon>
        <taxon>Spiralia</taxon>
        <taxon>Gnathifera</taxon>
        <taxon>Rotifera</taxon>
        <taxon>Eurotatoria</taxon>
        <taxon>Bdelloidea</taxon>
        <taxon>Philodinida</taxon>
        <taxon>Philodinidae</taxon>
        <taxon>Rotaria</taxon>
    </lineage>
</organism>
<feature type="transmembrane region" description="Helical" evidence="12">
    <location>
        <begin position="275"/>
        <end position="296"/>
    </location>
</feature>
<dbReference type="Pfam" id="PF00520">
    <property type="entry name" value="Ion_trans"/>
    <property type="match status" value="1"/>
</dbReference>
<accession>A0A816WMP9</accession>
<evidence type="ECO:0000256" key="2">
    <source>
        <dbReference type="ARBA" id="ARBA00022448"/>
    </source>
</evidence>
<keyword evidence="5" id="KW-0630">Potassium</keyword>
<dbReference type="InterPro" id="IPR013821">
    <property type="entry name" value="K_chnl_volt-dep_KCNQ_C"/>
</dbReference>
<evidence type="ECO:0000259" key="13">
    <source>
        <dbReference type="Pfam" id="PF00520"/>
    </source>
</evidence>
<dbReference type="SUPFAM" id="SSF81324">
    <property type="entry name" value="Voltage-gated potassium channels"/>
    <property type="match status" value="1"/>
</dbReference>
<evidence type="ECO:0000256" key="10">
    <source>
        <dbReference type="ARBA" id="ARBA00034430"/>
    </source>
</evidence>
<evidence type="ECO:0000256" key="5">
    <source>
        <dbReference type="ARBA" id="ARBA00022958"/>
    </source>
</evidence>
<comment type="catalytic activity">
    <reaction evidence="10">
        <text>K(+)(in) = K(+)(out)</text>
        <dbReference type="Rhea" id="RHEA:29463"/>
        <dbReference type="ChEBI" id="CHEBI:29103"/>
    </reaction>
</comment>
<dbReference type="InterPro" id="IPR003937">
    <property type="entry name" value="K_chnl_volt-dep_KCNQ"/>
</dbReference>